<dbReference type="InterPro" id="IPR039426">
    <property type="entry name" value="TonB-dep_rcpt-like"/>
</dbReference>
<keyword evidence="7 8" id="KW-0998">Cell outer membrane</keyword>
<dbReference type="CDD" id="cd01347">
    <property type="entry name" value="ligand_gated_channel"/>
    <property type="match status" value="1"/>
</dbReference>
<dbReference type="eggNOG" id="COG4771">
    <property type="taxonomic scope" value="Bacteria"/>
</dbReference>
<evidence type="ECO:0000256" key="2">
    <source>
        <dbReference type="ARBA" id="ARBA00022448"/>
    </source>
</evidence>
<dbReference type="Pfam" id="PF07715">
    <property type="entry name" value="Plug"/>
    <property type="match status" value="1"/>
</dbReference>
<evidence type="ECO:0000313" key="13">
    <source>
        <dbReference type="EMBL" id="KCZ65349.1"/>
    </source>
</evidence>
<dbReference type="AlphaFoldDB" id="A0A059EBQ4"/>
<evidence type="ECO:0000256" key="1">
    <source>
        <dbReference type="ARBA" id="ARBA00004571"/>
    </source>
</evidence>
<name>A0A059EBQ4_9PROT</name>
<dbReference type="PROSITE" id="PS52016">
    <property type="entry name" value="TONB_DEPENDENT_REC_3"/>
    <property type="match status" value="1"/>
</dbReference>
<keyword evidence="6 8" id="KW-0472">Membrane</keyword>
<dbReference type="NCBIfam" id="TIGR01782">
    <property type="entry name" value="TonB-Xanth-Caul"/>
    <property type="match status" value="1"/>
</dbReference>
<dbReference type="InterPro" id="IPR037066">
    <property type="entry name" value="Plug_dom_sf"/>
</dbReference>
<evidence type="ECO:0000256" key="6">
    <source>
        <dbReference type="ARBA" id="ARBA00023136"/>
    </source>
</evidence>
<dbReference type="eggNOG" id="COG1629">
    <property type="taxonomic scope" value="Bacteria"/>
</dbReference>
<comment type="subcellular location">
    <subcellularLocation>
        <location evidence="1 8">Cell outer membrane</location>
        <topology evidence="1 8">Multi-pass membrane protein</topology>
    </subcellularLocation>
</comment>
<evidence type="ECO:0000256" key="5">
    <source>
        <dbReference type="ARBA" id="ARBA00023077"/>
    </source>
</evidence>
<dbReference type="InterPro" id="IPR036942">
    <property type="entry name" value="Beta-barrel_TonB_sf"/>
</dbReference>
<evidence type="ECO:0000259" key="12">
    <source>
        <dbReference type="Pfam" id="PF07715"/>
    </source>
</evidence>
<dbReference type="Pfam" id="PF00593">
    <property type="entry name" value="TonB_dep_Rec_b-barrel"/>
    <property type="match status" value="1"/>
</dbReference>
<dbReference type="STRING" id="1280948.HY36_02885"/>
<accession>A0A059EBQ4</accession>
<evidence type="ECO:0000259" key="11">
    <source>
        <dbReference type="Pfam" id="PF00593"/>
    </source>
</evidence>
<sequence length="925" mass="101054">MRVSTRVRVLAGASLASLLLSGSIAYAQETPEETAVDETDRRLDSVVVTGFRDSLAEALDLKKESTGVVDAIVAEDIAAFPDLNLAESLQRIPGIAIDRQAGEGRRITVRGLSGDFTRVRINGMDALATGGGSDASGGTNRSRSFDFNTFASELFSQLVVRKSQSASIEEGSLGAVVELQTARPLDYDAGWTFSLSGQALYNDLVEDTSPRLAGLASYKSDNGRFGALLSAAFQDRTIREEGFSSVRFDDLGTFRSVDGVDCIGADPLSAGCDEVRNSYYARIPRYGRLTYDQERTGLTGAVQFRPTDKTTVTIEGLYSELDAQRDEEFLQVFVRSNTDNIAVTDYNVNSDGVLDYLQGDVLADASNGIIPMRSEHRRDYYTTEFNQFTIEVEHDFSDQLRGSFFAGQSSSNFDNPVQATVFFDAANPVEGYSYDFRNNLELPAISYGNTDVTDPSEFLFTQFRNRPQGSENDFETVRADLEYDFSNNLTLSGGLSFKKYDFSTREIRIDGNVADLDGFTESPTVSGDLVGLVTGYGNGLDYGSNDTSWISANWDAAIALSGILDISGDIASRPQDNRSVEEEDLGGYVQLDFETELSGMLLRGDVGARYVETTTTASGYVPGDGGLALRTVENSYNDFLPSINVVLEANDQVQFRGGIAKVMARPSLGNLTPGGSLDTFSGEPYSFSIGNPDLDPYRATAYDLSAEWYFAEESLLAVSFFYKDVESFFLTPASTEVAFSTLGLPAGVASSTSPLGEDLADGLDPIVAVSQVTNGGDASIQGMEFVYQQPFFFLPGLLQNAGFVGNLTYVDSDEIRNFSEISHNMTLYYETDRFSARISGAYRDEYQTRAPNGSGRTEGREDRGVASTYNVDLSVSYALTDQLDLTFEGINLTDEFEHQTFDQLNLPTLYHHTGRNFLVGARYTF</sequence>
<dbReference type="PANTHER" id="PTHR40980">
    <property type="entry name" value="PLUG DOMAIN-CONTAINING PROTEIN"/>
    <property type="match status" value="1"/>
</dbReference>
<keyword evidence="5 9" id="KW-0798">TonB box</keyword>
<dbReference type="InterPro" id="IPR000531">
    <property type="entry name" value="Beta-barrel_TonB"/>
</dbReference>
<dbReference type="RefSeq" id="WP_035547867.1">
    <property type="nucleotide sequence ID" value="NZ_AWFH01000001.1"/>
</dbReference>
<feature type="domain" description="TonB-dependent receptor plug" evidence="12">
    <location>
        <begin position="62"/>
        <end position="176"/>
    </location>
</feature>
<feature type="domain" description="TonB-dependent receptor-like beta-barrel" evidence="11">
    <location>
        <begin position="431"/>
        <end position="892"/>
    </location>
</feature>
<reference evidence="13 14" key="1">
    <citation type="journal article" date="2014" name="Antonie Van Leeuwenhoek">
        <title>Hyphomonas beringensis sp. nov. and Hyphomonas chukchiensis sp. nov., isolated from surface seawater of the Bering Sea and Chukchi Sea.</title>
        <authorList>
            <person name="Li C."/>
            <person name="Lai Q."/>
            <person name="Li G."/>
            <person name="Dong C."/>
            <person name="Wang J."/>
            <person name="Liao Y."/>
            <person name="Shao Z."/>
        </authorList>
    </citation>
    <scope>NUCLEOTIDE SEQUENCE [LARGE SCALE GENOMIC DNA]</scope>
    <source>
        <strain evidence="13 14">22II1-22F38</strain>
    </source>
</reference>
<comment type="caution">
    <text evidence="13">The sequence shown here is derived from an EMBL/GenBank/DDBJ whole genome shotgun (WGS) entry which is preliminary data.</text>
</comment>
<keyword evidence="3 8" id="KW-1134">Transmembrane beta strand</keyword>
<evidence type="ECO:0000256" key="3">
    <source>
        <dbReference type="ARBA" id="ARBA00022452"/>
    </source>
</evidence>
<evidence type="ECO:0000256" key="4">
    <source>
        <dbReference type="ARBA" id="ARBA00022692"/>
    </source>
</evidence>
<keyword evidence="2 8" id="KW-0813">Transport</keyword>
<keyword evidence="10" id="KW-0732">Signal</keyword>
<dbReference type="Gene3D" id="2.40.170.20">
    <property type="entry name" value="TonB-dependent receptor, beta-barrel domain"/>
    <property type="match status" value="1"/>
</dbReference>
<keyword evidence="4 8" id="KW-0812">Transmembrane</keyword>
<dbReference type="OrthoDB" id="5476657at2"/>
<dbReference type="Gene3D" id="2.170.130.10">
    <property type="entry name" value="TonB-dependent receptor, plug domain"/>
    <property type="match status" value="1"/>
</dbReference>
<evidence type="ECO:0000256" key="9">
    <source>
        <dbReference type="RuleBase" id="RU003357"/>
    </source>
</evidence>
<evidence type="ECO:0000256" key="7">
    <source>
        <dbReference type="ARBA" id="ARBA00023237"/>
    </source>
</evidence>
<evidence type="ECO:0000256" key="8">
    <source>
        <dbReference type="PROSITE-ProRule" id="PRU01360"/>
    </source>
</evidence>
<dbReference type="PATRIC" id="fig|1280948.3.peg.571"/>
<feature type="signal peptide" evidence="10">
    <location>
        <begin position="1"/>
        <end position="27"/>
    </location>
</feature>
<keyword evidence="14" id="KW-1185">Reference proteome</keyword>
<protein>
    <recommendedName>
        <fullName evidence="15">TonB-dependent receptor</fullName>
    </recommendedName>
</protein>
<proteinExistence type="inferred from homology"/>
<dbReference type="SUPFAM" id="SSF56935">
    <property type="entry name" value="Porins"/>
    <property type="match status" value="1"/>
</dbReference>
<dbReference type="Proteomes" id="UP000024547">
    <property type="component" value="Unassembled WGS sequence"/>
</dbReference>
<dbReference type="GO" id="GO:0009279">
    <property type="term" value="C:cell outer membrane"/>
    <property type="evidence" value="ECO:0007669"/>
    <property type="project" value="UniProtKB-SubCell"/>
</dbReference>
<dbReference type="InterPro" id="IPR010104">
    <property type="entry name" value="TonB_rcpt_bac"/>
</dbReference>
<dbReference type="EMBL" id="AWFH01000001">
    <property type="protein sequence ID" value="KCZ65349.1"/>
    <property type="molecule type" value="Genomic_DNA"/>
</dbReference>
<organism evidence="13 14">
    <name type="scientific">Hyphomonas atlantica</name>
    <dbReference type="NCBI Taxonomy" id="1280948"/>
    <lineage>
        <taxon>Bacteria</taxon>
        <taxon>Pseudomonadati</taxon>
        <taxon>Pseudomonadota</taxon>
        <taxon>Alphaproteobacteria</taxon>
        <taxon>Hyphomonadales</taxon>
        <taxon>Hyphomonadaceae</taxon>
        <taxon>Hyphomonas</taxon>
    </lineage>
</organism>
<gene>
    <name evidence="13" type="ORF">HY36_02885</name>
</gene>
<comment type="similarity">
    <text evidence="8 9">Belongs to the TonB-dependent receptor family.</text>
</comment>
<dbReference type="InterPro" id="IPR012910">
    <property type="entry name" value="Plug_dom"/>
</dbReference>
<dbReference type="PANTHER" id="PTHR40980:SF3">
    <property type="entry name" value="TONB-DEPENDENT RECEPTOR-LIKE BETA-BARREL DOMAIN-CONTAINING PROTEIN"/>
    <property type="match status" value="1"/>
</dbReference>
<evidence type="ECO:0000256" key="10">
    <source>
        <dbReference type="SAM" id="SignalP"/>
    </source>
</evidence>
<evidence type="ECO:0000313" key="14">
    <source>
        <dbReference type="Proteomes" id="UP000024547"/>
    </source>
</evidence>
<feature type="chain" id="PRO_5001571824" description="TonB-dependent receptor" evidence="10">
    <location>
        <begin position="28"/>
        <end position="925"/>
    </location>
</feature>
<evidence type="ECO:0008006" key="15">
    <source>
        <dbReference type="Google" id="ProtNLM"/>
    </source>
</evidence>